<dbReference type="Proteomes" id="UP001210231">
    <property type="component" value="Unassembled WGS sequence"/>
</dbReference>
<dbReference type="PANTHER" id="PTHR34595">
    <property type="entry name" value="BLR5612 PROTEIN"/>
    <property type="match status" value="1"/>
</dbReference>
<dbReference type="RefSeq" id="WP_407032097.1">
    <property type="nucleotide sequence ID" value="NZ_JAQGEF010000017.1"/>
</dbReference>
<dbReference type="InterPro" id="IPR051680">
    <property type="entry name" value="ATP-dep_Glu-Cys_Ligase-2"/>
</dbReference>
<name>A0ABT4ULP7_9BACT</name>
<evidence type="ECO:0000313" key="2">
    <source>
        <dbReference type="EMBL" id="MDA3615769.1"/>
    </source>
</evidence>
<organism evidence="2 3">
    <name type="scientific">Polluticaenibacter yanchengensis</name>
    <dbReference type="NCBI Taxonomy" id="3014562"/>
    <lineage>
        <taxon>Bacteria</taxon>
        <taxon>Pseudomonadati</taxon>
        <taxon>Bacteroidota</taxon>
        <taxon>Chitinophagia</taxon>
        <taxon>Chitinophagales</taxon>
        <taxon>Chitinophagaceae</taxon>
        <taxon>Polluticaenibacter</taxon>
    </lineage>
</organism>
<dbReference type="Pfam" id="PF04168">
    <property type="entry name" value="Alpha-E"/>
    <property type="match status" value="1"/>
</dbReference>
<comment type="caution">
    <text evidence="2">The sequence shown here is derived from an EMBL/GenBank/DDBJ whole genome shotgun (WGS) entry which is preliminary data.</text>
</comment>
<keyword evidence="3" id="KW-1185">Reference proteome</keyword>
<reference evidence="2 3" key="1">
    <citation type="submission" date="2022-12" db="EMBL/GenBank/DDBJ databases">
        <title>Chitinophagaceae gen. sp. nov., a new member of the family Chitinophagaceae, isolated from soil in a chemical factory.</title>
        <authorList>
            <person name="Ke Z."/>
        </authorList>
    </citation>
    <scope>NUCLEOTIDE SEQUENCE [LARGE SCALE GENOMIC DNA]</scope>
    <source>
        <strain evidence="2 3">LY-5</strain>
    </source>
</reference>
<evidence type="ECO:0000259" key="1">
    <source>
        <dbReference type="Pfam" id="PF04168"/>
    </source>
</evidence>
<protein>
    <submittedName>
        <fullName evidence="2">Alpha-E domain-containing protein</fullName>
    </submittedName>
</protein>
<evidence type="ECO:0000313" key="3">
    <source>
        <dbReference type="Proteomes" id="UP001210231"/>
    </source>
</evidence>
<accession>A0ABT4ULP7</accession>
<gene>
    <name evidence="2" type="ORF">O3P16_13200</name>
</gene>
<feature type="domain" description="DUF403" evidence="1">
    <location>
        <begin position="3"/>
        <end position="298"/>
    </location>
</feature>
<proteinExistence type="predicted"/>
<dbReference type="EMBL" id="JAQGEF010000017">
    <property type="protein sequence ID" value="MDA3615769.1"/>
    <property type="molecule type" value="Genomic_DNA"/>
</dbReference>
<sequence>MRLLSRVADNMLWLNRYVERASCLVRVLRNSYILSFDLGLSKSKSFDAANDIFYSGFLSEDTEIGTLLNTFITDNYNPNSVRVLLGKARENARASQDKISKEVWEQLNSLYHYINSPAVIEQLKNGEAMKVLDYLHNQFFLYYGVLDTTMARGEAWEFLNTGKYIERSILTIDITEWYLKDLNYDLNEGNVVYWRPMLLALTGYEQYLKGIKHTPHTPQIIDFVLFNKYFNHSLIYSVTRLHRYSKNIILQNSSVQGQSVVKQVERLKSNIEFYDNSKLCGETVTELLNNARKQIWNYYDDFYKLILGY</sequence>
<dbReference type="InterPro" id="IPR007296">
    <property type="entry name" value="DUF403"/>
</dbReference>
<dbReference type="PANTHER" id="PTHR34595:SF7">
    <property type="entry name" value="SLL1039 PROTEIN"/>
    <property type="match status" value="1"/>
</dbReference>